<evidence type="ECO:0000313" key="4">
    <source>
        <dbReference type="EMBL" id="XCM34943.1"/>
    </source>
</evidence>
<protein>
    <submittedName>
        <fullName evidence="4">Nucleoside hydrolase</fullName>
    </submittedName>
</protein>
<dbReference type="Gene3D" id="3.90.245.10">
    <property type="entry name" value="Ribonucleoside hydrolase-like"/>
    <property type="match status" value="1"/>
</dbReference>
<sequence>MNRKIILDTDPGGDDIFALFWLQSLIKQGIAELVAVTTAGGNVSAEYTFRAASKIIHLGGLNQIEIGRGVPVKTGEIEDAAAIHGMDGMGNLSQTLPNGIHRFDTARYSDEIIVEKLNHFPGEITLVAIAPLSNLASAETKSPGILKKAKEIVIMGGAFQHRGNITSQAEFNVAYDPEAAATVLGSRDDIVMITLDVTHQLILTNLMVETITEKNPKSAISQFMRALCQFMTTTCLSYRETGGIEGFLVHDAATIAYLFYPETLHFQRAKVEIETQGSFTRGQTILDRRHLPKQSVNAWVSSQVDAVNLLAILMEDLKLIC</sequence>
<dbReference type="InterPro" id="IPR036452">
    <property type="entry name" value="Ribo_hydro-like"/>
</dbReference>
<organism evidence="4">
    <name type="scientific">Planktothricoides raciborskii GIHE-MW2</name>
    <dbReference type="NCBI Taxonomy" id="2792601"/>
    <lineage>
        <taxon>Bacteria</taxon>
        <taxon>Bacillati</taxon>
        <taxon>Cyanobacteriota</taxon>
        <taxon>Cyanophyceae</taxon>
        <taxon>Oscillatoriophycideae</taxon>
        <taxon>Oscillatoriales</taxon>
        <taxon>Oscillatoriaceae</taxon>
        <taxon>Planktothricoides</taxon>
    </lineage>
</organism>
<evidence type="ECO:0000259" key="3">
    <source>
        <dbReference type="Pfam" id="PF01156"/>
    </source>
</evidence>
<dbReference type="PANTHER" id="PTHR12304">
    <property type="entry name" value="INOSINE-URIDINE PREFERRING NUCLEOSIDE HYDROLASE"/>
    <property type="match status" value="1"/>
</dbReference>
<proteinExistence type="predicted"/>
<dbReference type="Pfam" id="PF01156">
    <property type="entry name" value="IU_nuc_hydro"/>
    <property type="match status" value="1"/>
</dbReference>
<dbReference type="RefSeq" id="WP_054468790.1">
    <property type="nucleotide sequence ID" value="NZ_CP159837.1"/>
</dbReference>
<dbReference type="GO" id="GO:0008477">
    <property type="term" value="F:purine nucleosidase activity"/>
    <property type="evidence" value="ECO:0007669"/>
    <property type="project" value="TreeGrafter"/>
</dbReference>
<name>A0AAU8J850_9CYAN</name>
<dbReference type="InterPro" id="IPR001910">
    <property type="entry name" value="Inosine/uridine_hydrolase_dom"/>
</dbReference>
<keyword evidence="2" id="KW-0326">Glycosidase</keyword>
<accession>A0AAU8J850</accession>
<evidence type="ECO:0000256" key="2">
    <source>
        <dbReference type="ARBA" id="ARBA00023295"/>
    </source>
</evidence>
<dbReference type="EMBL" id="CP159837">
    <property type="protein sequence ID" value="XCM34943.1"/>
    <property type="molecule type" value="Genomic_DNA"/>
</dbReference>
<dbReference type="PANTHER" id="PTHR12304:SF4">
    <property type="entry name" value="URIDINE NUCLEOSIDASE"/>
    <property type="match status" value="1"/>
</dbReference>
<keyword evidence="1 4" id="KW-0378">Hydrolase</keyword>
<reference evidence="4" key="1">
    <citation type="submission" date="2024-07" db="EMBL/GenBank/DDBJ databases">
        <authorList>
            <person name="Kim Y.J."/>
            <person name="Jeong J.Y."/>
        </authorList>
    </citation>
    <scope>NUCLEOTIDE SEQUENCE</scope>
    <source>
        <strain evidence="4">GIHE-MW2</strain>
    </source>
</reference>
<gene>
    <name evidence="4" type="ORF">ABWT76_003587</name>
</gene>
<dbReference type="GO" id="GO:0006152">
    <property type="term" value="P:purine nucleoside catabolic process"/>
    <property type="evidence" value="ECO:0007669"/>
    <property type="project" value="TreeGrafter"/>
</dbReference>
<feature type="domain" description="Inosine/uridine-preferring nucleoside hydrolase" evidence="3">
    <location>
        <begin position="5"/>
        <end position="307"/>
    </location>
</feature>
<dbReference type="GO" id="GO:0005829">
    <property type="term" value="C:cytosol"/>
    <property type="evidence" value="ECO:0007669"/>
    <property type="project" value="TreeGrafter"/>
</dbReference>
<dbReference type="AlphaFoldDB" id="A0AAU8J850"/>
<evidence type="ECO:0000256" key="1">
    <source>
        <dbReference type="ARBA" id="ARBA00022801"/>
    </source>
</evidence>
<dbReference type="SUPFAM" id="SSF53590">
    <property type="entry name" value="Nucleoside hydrolase"/>
    <property type="match status" value="1"/>
</dbReference>
<dbReference type="InterPro" id="IPR023186">
    <property type="entry name" value="IUNH"/>
</dbReference>